<organism evidence="1 2">
    <name type="scientific">Rossellomorea vietnamensis</name>
    <dbReference type="NCBI Taxonomy" id="218284"/>
    <lineage>
        <taxon>Bacteria</taxon>
        <taxon>Bacillati</taxon>
        <taxon>Bacillota</taxon>
        <taxon>Bacilli</taxon>
        <taxon>Bacillales</taxon>
        <taxon>Bacillaceae</taxon>
        <taxon>Rossellomorea</taxon>
    </lineage>
</organism>
<sequence length="395" mass="42356">MREEIVIVSAVRTPIGRYGGALKEISSGHLASLVIEEAVKKADIAAEQVSEVILGEVRQSTESSNVARVAALRVGVPETSPAFTVNRLCASGMQAVASAVQQLESNQGTIVVAGGTESMSRAPLYLRNTRFGGDRSILVDSNKENGQQPQDIYGHRLGMGITAENVAERYHVSREDQDAFAVESQKRTAKAMERGEFEEEIVPVTTQHKKGTFTIDRDEHPRPETTIEKLSGLKPAFKENGTVTAGNACGRNDGASALVLMKRSEASRLNIKPLVKVVDWATTGVSPEVMGIGPVPAVRKLLQRTGKKVEDIGLFELNEAFASQALAVIRELKLDVNKVNVNGGAIALGHPVGATGARIVTTLLHEMIKRQERYGIATLCVGGGQGMAIMLETIL</sequence>
<proteinExistence type="predicted"/>
<keyword evidence="2" id="KW-1185">Reference proteome</keyword>
<evidence type="ECO:0000313" key="1">
    <source>
        <dbReference type="EMBL" id="UXH43519.1"/>
    </source>
</evidence>
<dbReference type="Proteomes" id="UP001064027">
    <property type="component" value="Chromosome"/>
</dbReference>
<evidence type="ECO:0000313" key="2">
    <source>
        <dbReference type="Proteomes" id="UP001064027"/>
    </source>
</evidence>
<dbReference type="EMBL" id="CP104558">
    <property type="protein sequence ID" value="UXH43519.1"/>
    <property type="molecule type" value="Genomic_DNA"/>
</dbReference>
<protein>
    <submittedName>
        <fullName evidence="1">Thiolase family protein</fullName>
    </submittedName>
</protein>
<gene>
    <name evidence="1" type="ORF">N5C46_17885</name>
</gene>
<accession>A0ACD4C5I3</accession>
<name>A0ACD4C5I3_9BACI</name>
<reference evidence="1" key="1">
    <citation type="submission" date="2022-09" db="EMBL/GenBank/DDBJ databases">
        <title>Complete genome sequence of Rossellomorea vietnamensis strain RL-WG62, a newly isolated PGPR with the potential for plant salinity stress alleviation.</title>
        <authorList>
            <person name="Ren L."/>
            <person name="Wang G."/>
            <person name="Hu H."/>
        </authorList>
    </citation>
    <scope>NUCLEOTIDE SEQUENCE</scope>
    <source>
        <strain evidence="1">RL-WG62</strain>
    </source>
</reference>